<dbReference type="EMBL" id="CAJNRE010009912">
    <property type="protein sequence ID" value="CAF2086580.1"/>
    <property type="molecule type" value="Genomic_DNA"/>
</dbReference>
<evidence type="ECO:0000256" key="1">
    <source>
        <dbReference type="SAM" id="MobiDB-lite"/>
    </source>
</evidence>
<organism evidence="2 4">
    <name type="scientific">Rotaria magnacalcarata</name>
    <dbReference type="NCBI Taxonomy" id="392030"/>
    <lineage>
        <taxon>Eukaryota</taxon>
        <taxon>Metazoa</taxon>
        <taxon>Spiralia</taxon>
        <taxon>Gnathifera</taxon>
        <taxon>Rotifera</taxon>
        <taxon>Eurotatoria</taxon>
        <taxon>Bdelloidea</taxon>
        <taxon>Philodinida</taxon>
        <taxon>Philodinidae</taxon>
        <taxon>Rotaria</taxon>
    </lineage>
</organism>
<gene>
    <name evidence="2" type="ORF">MBJ925_LOCUS19593</name>
    <name evidence="3" type="ORF">SMN809_LOCUS60001</name>
</gene>
<reference evidence="2" key="1">
    <citation type="submission" date="2021-02" db="EMBL/GenBank/DDBJ databases">
        <authorList>
            <person name="Nowell W R."/>
        </authorList>
    </citation>
    <scope>NUCLEOTIDE SEQUENCE</scope>
</reference>
<protein>
    <submittedName>
        <fullName evidence="2">Uncharacterized protein</fullName>
    </submittedName>
</protein>
<sequence>MQHSHFYNTDLPRPKDRVAAEQATVPSKLDPRELTEDWHFARNSLNTLIDEQPELLMRSNFSGP</sequence>
<evidence type="ECO:0000313" key="2">
    <source>
        <dbReference type="EMBL" id="CAF2086580.1"/>
    </source>
</evidence>
<evidence type="ECO:0000313" key="4">
    <source>
        <dbReference type="Proteomes" id="UP000663824"/>
    </source>
</evidence>
<dbReference type="AlphaFoldDB" id="A0A816SR77"/>
<proteinExistence type="predicted"/>
<evidence type="ECO:0000313" key="3">
    <source>
        <dbReference type="EMBL" id="CAF5065620.1"/>
    </source>
</evidence>
<feature type="non-terminal residue" evidence="2">
    <location>
        <position position="64"/>
    </location>
</feature>
<dbReference type="Proteomes" id="UP000663824">
    <property type="component" value="Unassembled WGS sequence"/>
</dbReference>
<feature type="region of interest" description="Disordered" evidence="1">
    <location>
        <begin position="1"/>
        <end position="30"/>
    </location>
</feature>
<dbReference type="Proteomes" id="UP000676336">
    <property type="component" value="Unassembled WGS sequence"/>
</dbReference>
<name>A0A816SR77_9BILA</name>
<dbReference type="EMBL" id="CAJOBI010231528">
    <property type="protein sequence ID" value="CAF5065620.1"/>
    <property type="molecule type" value="Genomic_DNA"/>
</dbReference>
<comment type="caution">
    <text evidence="2">The sequence shown here is derived from an EMBL/GenBank/DDBJ whole genome shotgun (WGS) entry which is preliminary data.</text>
</comment>
<accession>A0A816SR77</accession>